<name>A0A9N9JGF4_9GLOM</name>
<accession>A0A9N9JGF4</accession>
<feature type="non-terminal residue" evidence="1">
    <location>
        <position position="77"/>
    </location>
</feature>
<sequence>VLRNSTYPLISLSSNNPWQEIRQYCNLEANNNNNKYEISTINQTHTNDNNIEYLNAEVSTINQTHEIYEISSDTEDT</sequence>
<dbReference type="Proteomes" id="UP000789396">
    <property type="component" value="Unassembled WGS sequence"/>
</dbReference>
<feature type="non-terminal residue" evidence="1">
    <location>
        <position position="1"/>
    </location>
</feature>
<reference evidence="1" key="1">
    <citation type="submission" date="2021-06" db="EMBL/GenBank/DDBJ databases">
        <authorList>
            <person name="Kallberg Y."/>
            <person name="Tangrot J."/>
            <person name="Rosling A."/>
        </authorList>
    </citation>
    <scope>NUCLEOTIDE SEQUENCE</scope>
    <source>
        <strain evidence="1">IN212</strain>
    </source>
</reference>
<dbReference type="OrthoDB" id="10480352at2759"/>
<comment type="caution">
    <text evidence="1">The sequence shown here is derived from an EMBL/GenBank/DDBJ whole genome shotgun (WGS) entry which is preliminary data.</text>
</comment>
<evidence type="ECO:0000313" key="1">
    <source>
        <dbReference type="EMBL" id="CAG8779620.1"/>
    </source>
</evidence>
<organism evidence="1 2">
    <name type="scientific">Racocetra fulgida</name>
    <dbReference type="NCBI Taxonomy" id="60492"/>
    <lineage>
        <taxon>Eukaryota</taxon>
        <taxon>Fungi</taxon>
        <taxon>Fungi incertae sedis</taxon>
        <taxon>Mucoromycota</taxon>
        <taxon>Glomeromycotina</taxon>
        <taxon>Glomeromycetes</taxon>
        <taxon>Diversisporales</taxon>
        <taxon>Gigasporaceae</taxon>
        <taxon>Racocetra</taxon>
    </lineage>
</organism>
<keyword evidence="2" id="KW-1185">Reference proteome</keyword>
<gene>
    <name evidence="1" type="ORF">RFULGI_LOCUS15698</name>
</gene>
<protein>
    <submittedName>
        <fullName evidence="1">15943_t:CDS:1</fullName>
    </submittedName>
</protein>
<dbReference type="AlphaFoldDB" id="A0A9N9JGF4"/>
<dbReference type="EMBL" id="CAJVPZ010051786">
    <property type="protein sequence ID" value="CAG8779620.1"/>
    <property type="molecule type" value="Genomic_DNA"/>
</dbReference>
<evidence type="ECO:0000313" key="2">
    <source>
        <dbReference type="Proteomes" id="UP000789396"/>
    </source>
</evidence>
<proteinExistence type="predicted"/>